<feature type="signal peptide" evidence="1">
    <location>
        <begin position="1"/>
        <end position="22"/>
    </location>
</feature>
<gene>
    <name evidence="2" type="ORF">AFUS01_LOCUS19453</name>
</gene>
<dbReference type="Proteomes" id="UP000708208">
    <property type="component" value="Unassembled WGS sequence"/>
</dbReference>
<comment type="caution">
    <text evidence="2">The sequence shown here is derived from an EMBL/GenBank/DDBJ whole genome shotgun (WGS) entry which is preliminary data.</text>
</comment>
<evidence type="ECO:0000256" key="1">
    <source>
        <dbReference type="SAM" id="SignalP"/>
    </source>
</evidence>
<reference evidence="2" key="1">
    <citation type="submission" date="2021-06" db="EMBL/GenBank/DDBJ databases">
        <authorList>
            <person name="Hodson N. C."/>
            <person name="Mongue J. A."/>
            <person name="Jaron S. K."/>
        </authorList>
    </citation>
    <scope>NUCLEOTIDE SEQUENCE</scope>
</reference>
<organism evidence="2 3">
    <name type="scientific">Allacma fusca</name>
    <dbReference type="NCBI Taxonomy" id="39272"/>
    <lineage>
        <taxon>Eukaryota</taxon>
        <taxon>Metazoa</taxon>
        <taxon>Ecdysozoa</taxon>
        <taxon>Arthropoda</taxon>
        <taxon>Hexapoda</taxon>
        <taxon>Collembola</taxon>
        <taxon>Symphypleona</taxon>
        <taxon>Sminthuridae</taxon>
        <taxon>Allacma</taxon>
    </lineage>
</organism>
<keyword evidence="3" id="KW-1185">Reference proteome</keyword>
<name>A0A8J2K814_9HEXA</name>
<sequence>MSSSSVISMVFFAFLSVDWTSGRSWYGGLMGLSNFCQDDGEQCTRHKSCCSGYCVDGACGQCKEAGEPCEAGYYHNCCGFCIDSVCKSCKDDGIQCSFSRECCSFYCIEGICGSCLPALRH</sequence>
<dbReference type="EMBL" id="CAJVCH010201019">
    <property type="protein sequence ID" value="CAG7730837.1"/>
    <property type="molecule type" value="Genomic_DNA"/>
</dbReference>
<evidence type="ECO:0000313" key="2">
    <source>
        <dbReference type="EMBL" id="CAG7730837.1"/>
    </source>
</evidence>
<keyword evidence="1" id="KW-0732">Signal</keyword>
<proteinExistence type="predicted"/>
<dbReference type="AlphaFoldDB" id="A0A8J2K814"/>
<accession>A0A8J2K814</accession>
<feature type="chain" id="PRO_5035170708" evidence="1">
    <location>
        <begin position="23"/>
        <end position="121"/>
    </location>
</feature>
<feature type="non-terminal residue" evidence="2">
    <location>
        <position position="1"/>
    </location>
</feature>
<protein>
    <submittedName>
        <fullName evidence="2">Uncharacterized protein</fullName>
    </submittedName>
</protein>
<evidence type="ECO:0000313" key="3">
    <source>
        <dbReference type="Proteomes" id="UP000708208"/>
    </source>
</evidence>